<comment type="caution">
    <text evidence="1">The sequence shown here is derived from an EMBL/GenBank/DDBJ whole genome shotgun (WGS) entry which is preliminary data.</text>
</comment>
<evidence type="ECO:0000313" key="2">
    <source>
        <dbReference type="Proteomes" id="UP000789375"/>
    </source>
</evidence>
<name>A0A9N9C672_FUNMO</name>
<sequence>MSTIPMEKVENDMEFEIKPTIKKTCARCKESNRCVKLVCSRIHRLEELVKNIVKTTEKSAMNVNNNNNTLIKQERQPPSLISQVFVTQPLQLPTPLPSPIQAFSSPPNFTSNDFSNYSLEELQKVVSAITNTMNGNGCVKPNAIQAFNPYN</sequence>
<dbReference type="Proteomes" id="UP000789375">
    <property type="component" value="Unassembled WGS sequence"/>
</dbReference>
<dbReference type="EMBL" id="CAJVPP010002229">
    <property type="protein sequence ID" value="CAG8592733.1"/>
    <property type="molecule type" value="Genomic_DNA"/>
</dbReference>
<accession>A0A9N9C672</accession>
<protein>
    <submittedName>
        <fullName evidence="1">10325_t:CDS:1</fullName>
    </submittedName>
</protein>
<keyword evidence="2" id="KW-1185">Reference proteome</keyword>
<reference evidence="1" key="1">
    <citation type="submission" date="2021-06" db="EMBL/GenBank/DDBJ databases">
        <authorList>
            <person name="Kallberg Y."/>
            <person name="Tangrot J."/>
            <person name="Rosling A."/>
        </authorList>
    </citation>
    <scope>NUCLEOTIDE SEQUENCE</scope>
    <source>
        <strain evidence="1">87-6 pot B 2015</strain>
    </source>
</reference>
<evidence type="ECO:0000313" key="1">
    <source>
        <dbReference type="EMBL" id="CAG8592733.1"/>
    </source>
</evidence>
<dbReference type="AlphaFoldDB" id="A0A9N9C672"/>
<organism evidence="1 2">
    <name type="scientific">Funneliformis mosseae</name>
    <name type="common">Endomycorrhizal fungus</name>
    <name type="synonym">Glomus mosseae</name>
    <dbReference type="NCBI Taxonomy" id="27381"/>
    <lineage>
        <taxon>Eukaryota</taxon>
        <taxon>Fungi</taxon>
        <taxon>Fungi incertae sedis</taxon>
        <taxon>Mucoromycota</taxon>
        <taxon>Glomeromycotina</taxon>
        <taxon>Glomeromycetes</taxon>
        <taxon>Glomerales</taxon>
        <taxon>Glomeraceae</taxon>
        <taxon>Funneliformis</taxon>
    </lineage>
</organism>
<gene>
    <name evidence="1" type="ORF">FMOSSE_LOCUS8529</name>
</gene>
<proteinExistence type="predicted"/>